<comment type="caution">
    <text evidence="3">The sequence shown here is derived from an EMBL/GenBank/DDBJ whole genome shotgun (WGS) entry which is preliminary data.</text>
</comment>
<accession>A0A553NS58</accession>
<keyword evidence="2" id="KW-0812">Transmembrane</keyword>
<dbReference type="GO" id="GO:0000421">
    <property type="term" value="C:autophagosome membrane"/>
    <property type="evidence" value="ECO:0007669"/>
    <property type="project" value="TreeGrafter"/>
</dbReference>
<reference evidence="3 4" key="1">
    <citation type="journal article" date="2018" name="Nat. Ecol. Evol.">
        <title>Genomic signatures of mitonuclear coevolution across populations of Tigriopus californicus.</title>
        <authorList>
            <person name="Barreto F.S."/>
            <person name="Watson E.T."/>
            <person name="Lima T.G."/>
            <person name="Willett C.S."/>
            <person name="Edmands S."/>
            <person name="Li W."/>
            <person name="Burton R.S."/>
        </authorList>
    </citation>
    <scope>NUCLEOTIDE SEQUENCE [LARGE SCALE GENOMIC DNA]</scope>
    <source>
        <strain evidence="3 4">San Diego</strain>
    </source>
</reference>
<keyword evidence="4" id="KW-1185">Reference proteome</keyword>
<evidence type="ECO:0008006" key="5">
    <source>
        <dbReference type="Google" id="ProtNLM"/>
    </source>
</evidence>
<dbReference type="OMA" id="SPICGAY"/>
<organism evidence="3 4">
    <name type="scientific">Tigriopus californicus</name>
    <name type="common">Marine copepod</name>
    <dbReference type="NCBI Taxonomy" id="6832"/>
    <lineage>
        <taxon>Eukaryota</taxon>
        <taxon>Metazoa</taxon>
        <taxon>Ecdysozoa</taxon>
        <taxon>Arthropoda</taxon>
        <taxon>Crustacea</taxon>
        <taxon>Multicrustacea</taxon>
        <taxon>Hexanauplia</taxon>
        <taxon>Copepoda</taxon>
        <taxon>Harpacticoida</taxon>
        <taxon>Harpacticidae</taxon>
        <taxon>Tigriopus</taxon>
    </lineage>
</organism>
<feature type="transmembrane region" description="Helical" evidence="2">
    <location>
        <begin position="13"/>
        <end position="31"/>
    </location>
</feature>
<protein>
    <recommendedName>
        <fullName evidence="5">Testis-expressed sequence 264 protein</fullName>
    </recommendedName>
</protein>
<dbReference type="Proteomes" id="UP000318571">
    <property type="component" value="Chromosome 1"/>
</dbReference>
<proteinExistence type="predicted"/>
<evidence type="ECO:0000313" key="3">
    <source>
        <dbReference type="EMBL" id="TRY68258.1"/>
    </source>
</evidence>
<name>A0A553NS58_TIGCA</name>
<feature type="region of interest" description="Disordered" evidence="1">
    <location>
        <begin position="267"/>
        <end position="314"/>
    </location>
</feature>
<dbReference type="STRING" id="6832.A0A553NS58"/>
<keyword evidence="2" id="KW-1133">Transmembrane helix</keyword>
<dbReference type="InterPro" id="IPR011256">
    <property type="entry name" value="Reg_factor_effector_dom_sf"/>
</dbReference>
<dbReference type="GO" id="GO:0005634">
    <property type="term" value="C:nucleus"/>
    <property type="evidence" value="ECO:0007669"/>
    <property type="project" value="TreeGrafter"/>
</dbReference>
<dbReference type="PANTHER" id="PTHR15949">
    <property type="entry name" value="TESTIS-EXPRESSED PROTEIN 264"/>
    <property type="match status" value="1"/>
</dbReference>
<evidence type="ECO:0000256" key="1">
    <source>
        <dbReference type="SAM" id="MobiDB-lite"/>
    </source>
</evidence>
<evidence type="ECO:0000313" key="4">
    <source>
        <dbReference type="Proteomes" id="UP000318571"/>
    </source>
</evidence>
<dbReference type="GO" id="GO:0061709">
    <property type="term" value="P:reticulophagy"/>
    <property type="evidence" value="ECO:0007669"/>
    <property type="project" value="TreeGrafter"/>
</dbReference>
<dbReference type="PANTHER" id="PTHR15949:SF3">
    <property type="entry name" value="TESTIS-EXPRESSED PROTEIN 264"/>
    <property type="match status" value="1"/>
</dbReference>
<dbReference type="OrthoDB" id="2140079at2759"/>
<dbReference type="Gene3D" id="3.20.80.10">
    <property type="entry name" value="Regulatory factor, effector binding domain"/>
    <property type="match status" value="1"/>
</dbReference>
<dbReference type="AlphaFoldDB" id="A0A553NS58"/>
<dbReference type="GO" id="GO:0106300">
    <property type="term" value="P:protein-DNA covalent cross-linking repair"/>
    <property type="evidence" value="ECO:0007669"/>
    <property type="project" value="TreeGrafter"/>
</dbReference>
<keyword evidence="2" id="KW-0472">Membrane</keyword>
<dbReference type="GO" id="GO:0005789">
    <property type="term" value="C:endoplasmic reticulum membrane"/>
    <property type="evidence" value="ECO:0007669"/>
    <property type="project" value="TreeGrafter"/>
</dbReference>
<dbReference type="SUPFAM" id="SSF55136">
    <property type="entry name" value="Probable bacterial effector-binding domain"/>
    <property type="match status" value="1"/>
</dbReference>
<dbReference type="GO" id="GO:0005657">
    <property type="term" value="C:replication fork"/>
    <property type="evidence" value="ECO:0007669"/>
    <property type="project" value="TreeGrafter"/>
</dbReference>
<sequence length="314" mass="35009">MDSFLDDHSPAELFIPLLVLFLFTLFTYLSYSGLFTSIKVDTQEPPYGPMLFAYKSTTGPYKDAGGLFTETVCLMPDKTTMGIYYDDPDGVPAEECRYAVGCILSQEPAAASTEDMERMIAQGFHLVHLPKPNYCVWTSFPFRTTLSIFIGIFRVYPKLKDYITSRGLCAYPAVEVYDGDQINFMMPLSRQEEFFVPEFSEEEVSIATTEASSATQAGLSRSSRVKTASNSSRKVMTSLMEDEVTVAETEVDEDGFLKPISIKKVDKTALPEDPIEEDLEEPSSSSKVDEDSSEFEDLTNETLEPLVSSPVQVN</sequence>
<gene>
    <name evidence="3" type="ORF">TCAL_09666</name>
</gene>
<dbReference type="EMBL" id="VCGU01000010">
    <property type="protein sequence ID" value="TRY68258.1"/>
    <property type="molecule type" value="Genomic_DNA"/>
</dbReference>
<evidence type="ECO:0000256" key="2">
    <source>
        <dbReference type="SAM" id="Phobius"/>
    </source>
</evidence>